<dbReference type="PANTHER" id="PTHR43221">
    <property type="entry name" value="PROTEASE HTPX"/>
    <property type="match status" value="1"/>
</dbReference>
<sequence>MWELIQSNKRKSLILFFGMGALLILIGFVFGSYYNSETGGAVGVFFAIVLWMILSAVSYFGGSKILLAVSGAKEVTKEIHPQLYNVVEEMKIAAGVPYFPKIYIIDDPAPNAFATGVKPENSAIAVTSGLLSTLNRYELQGVVAHEMSHIINRDILLMTFAGMMLGAITLMSEVFFRGMYFGGGSRYRSRSSSKSSSGQAQVVIMILAMALAILGPILAQLFYFAISRKREYLADASAARLTRYPEGLASALEKIASSTHTLRTANKVTAPMYIVNPLKKEGMKLADLTSTHPPISERIKILRALQQGIGYKDYQRIYEMISGKKEKIIPDSALKEAVPIMPLQGAFTEEKDFNPVEAKRQTGDILMKMNDYQFINCSCGVRIKVPPDYNKSIVVCPRCGRKHSINNLSV</sequence>
<evidence type="ECO:0000256" key="5">
    <source>
        <dbReference type="ARBA" id="ARBA00022692"/>
    </source>
</evidence>
<comment type="cofactor">
    <cofactor evidence="12">
        <name>Zn(2+)</name>
        <dbReference type="ChEBI" id="CHEBI:29105"/>
    </cofactor>
    <text evidence="12">Binds 1 zinc ion per subunit.</text>
</comment>
<feature type="transmembrane region" description="Helical" evidence="12">
    <location>
        <begin position="200"/>
        <end position="226"/>
    </location>
</feature>
<keyword evidence="8 12" id="KW-0862">Zinc</keyword>
<dbReference type="InterPro" id="IPR001915">
    <property type="entry name" value="Peptidase_M48"/>
</dbReference>
<evidence type="ECO:0000256" key="3">
    <source>
        <dbReference type="ARBA" id="ARBA00022475"/>
    </source>
</evidence>
<dbReference type="EC" id="3.4.24.-" evidence="12"/>
<reference evidence="14" key="1">
    <citation type="journal article" date="2020" name="mSystems">
        <title>Genome- and Community-Level Interaction Insights into Carbon Utilization and Element Cycling Functions of Hydrothermarchaeota in Hydrothermal Sediment.</title>
        <authorList>
            <person name="Zhou Z."/>
            <person name="Liu Y."/>
            <person name="Xu W."/>
            <person name="Pan J."/>
            <person name="Luo Z.H."/>
            <person name="Li M."/>
        </authorList>
    </citation>
    <scope>NUCLEOTIDE SEQUENCE [LARGE SCALE GENOMIC DNA]</scope>
    <source>
        <strain evidence="14">SpSt-500</strain>
    </source>
</reference>
<evidence type="ECO:0000259" key="13">
    <source>
        <dbReference type="Pfam" id="PF01435"/>
    </source>
</evidence>
<evidence type="ECO:0000256" key="11">
    <source>
        <dbReference type="ARBA" id="ARBA00023136"/>
    </source>
</evidence>
<proteinExistence type="inferred from homology"/>
<keyword evidence="5 12" id="KW-0812">Transmembrane</keyword>
<evidence type="ECO:0000256" key="9">
    <source>
        <dbReference type="ARBA" id="ARBA00022989"/>
    </source>
</evidence>
<evidence type="ECO:0000256" key="8">
    <source>
        <dbReference type="ARBA" id="ARBA00022833"/>
    </source>
</evidence>
<evidence type="ECO:0000256" key="7">
    <source>
        <dbReference type="ARBA" id="ARBA00022801"/>
    </source>
</evidence>
<dbReference type="Pfam" id="PF01435">
    <property type="entry name" value="Peptidase_M48"/>
    <property type="match status" value="1"/>
</dbReference>
<feature type="transmembrane region" description="Helical" evidence="12">
    <location>
        <begin position="155"/>
        <end position="180"/>
    </location>
</feature>
<feature type="domain" description="Peptidase M48" evidence="13">
    <location>
        <begin position="81"/>
        <end position="304"/>
    </location>
</feature>
<keyword evidence="4 12" id="KW-0645">Protease</keyword>
<feature type="active site" evidence="12">
    <location>
        <position position="146"/>
    </location>
</feature>
<evidence type="ECO:0000256" key="6">
    <source>
        <dbReference type="ARBA" id="ARBA00022723"/>
    </source>
</evidence>
<keyword evidence="7 12" id="KW-0378">Hydrolase</keyword>
<comment type="similarity">
    <text evidence="2 12">Belongs to the peptidase M48B family.</text>
</comment>
<comment type="caution">
    <text evidence="14">The sequence shown here is derived from an EMBL/GenBank/DDBJ whole genome shotgun (WGS) entry which is preliminary data.</text>
</comment>
<feature type="binding site" evidence="12">
    <location>
        <position position="145"/>
    </location>
    <ligand>
        <name>Zn(2+)</name>
        <dbReference type="ChEBI" id="CHEBI:29105"/>
        <note>catalytic</note>
    </ligand>
</feature>
<evidence type="ECO:0000256" key="4">
    <source>
        <dbReference type="ARBA" id="ARBA00022670"/>
    </source>
</evidence>
<feature type="binding site" evidence="12">
    <location>
        <position position="231"/>
    </location>
    <ligand>
        <name>Zn(2+)</name>
        <dbReference type="ChEBI" id="CHEBI:29105"/>
        <note>catalytic</note>
    </ligand>
</feature>
<organism evidence="14">
    <name type="scientific">Ignavibacterium album</name>
    <dbReference type="NCBI Taxonomy" id="591197"/>
    <lineage>
        <taxon>Bacteria</taxon>
        <taxon>Pseudomonadati</taxon>
        <taxon>Ignavibacteriota</taxon>
        <taxon>Ignavibacteria</taxon>
        <taxon>Ignavibacteriales</taxon>
        <taxon>Ignavibacteriaceae</taxon>
        <taxon>Ignavibacterium</taxon>
    </lineage>
</organism>
<accession>A0A832G6L9</accession>
<evidence type="ECO:0000256" key="2">
    <source>
        <dbReference type="ARBA" id="ARBA00009779"/>
    </source>
</evidence>
<dbReference type="Gene3D" id="3.30.2010.10">
    <property type="entry name" value="Metalloproteases ('zincins'), catalytic domain"/>
    <property type="match status" value="1"/>
</dbReference>
<dbReference type="PANTHER" id="PTHR43221:SF1">
    <property type="entry name" value="PROTEASE HTPX"/>
    <property type="match status" value="1"/>
</dbReference>
<name>A0A832G6L9_9BACT</name>
<dbReference type="InterPro" id="IPR022919">
    <property type="entry name" value="Pept_M48_protease_HtpX"/>
</dbReference>
<dbReference type="GO" id="GO:0008270">
    <property type="term" value="F:zinc ion binding"/>
    <property type="evidence" value="ECO:0007669"/>
    <property type="project" value="UniProtKB-UniRule"/>
</dbReference>
<evidence type="ECO:0000256" key="1">
    <source>
        <dbReference type="ARBA" id="ARBA00004651"/>
    </source>
</evidence>
<dbReference type="GO" id="GO:0006508">
    <property type="term" value="P:proteolysis"/>
    <property type="evidence" value="ECO:0007669"/>
    <property type="project" value="UniProtKB-KW"/>
</dbReference>
<dbReference type="HAMAP" id="MF_00188">
    <property type="entry name" value="Pept_M48_protease_HtpX"/>
    <property type="match status" value="1"/>
</dbReference>
<keyword evidence="6 12" id="KW-0479">Metal-binding</keyword>
<evidence type="ECO:0000313" key="14">
    <source>
        <dbReference type="EMBL" id="HGT47576.1"/>
    </source>
</evidence>
<dbReference type="CDD" id="cd07340">
    <property type="entry name" value="M48B_Htpx_like"/>
    <property type="match status" value="1"/>
</dbReference>
<dbReference type="GO" id="GO:0004222">
    <property type="term" value="F:metalloendopeptidase activity"/>
    <property type="evidence" value="ECO:0007669"/>
    <property type="project" value="UniProtKB-UniRule"/>
</dbReference>
<keyword evidence="11 12" id="KW-0472">Membrane</keyword>
<dbReference type="InterPro" id="IPR050083">
    <property type="entry name" value="HtpX_protease"/>
</dbReference>
<protein>
    <recommendedName>
        <fullName evidence="12">Protease HtpX homolog</fullName>
        <ecNumber evidence="12">3.4.24.-</ecNumber>
    </recommendedName>
</protein>
<keyword evidence="3 12" id="KW-1003">Cell membrane</keyword>
<dbReference type="GO" id="GO:0005886">
    <property type="term" value="C:plasma membrane"/>
    <property type="evidence" value="ECO:0007669"/>
    <property type="project" value="UniProtKB-SubCell"/>
</dbReference>
<evidence type="ECO:0000256" key="10">
    <source>
        <dbReference type="ARBA" id="ARBA00023049"/>
    </source>
</evidence>
<evidence type="ECO:0000256" key="12">
    <source>
        <dbReference type="HAMAP-Rule" id="MF_00188"/>
    </source>
</evidence>
<feature type="transmembrane region" description="Helical" evidence="12">
    <location>
        <begin position="40"/>
        <end position="60"/>
    </location>
</feature>
<gene>
    <name evidence="12" type="primary">htpX</name>
    <name evidence="14" type="ORF">ENS56_06050</name>
</gene>
<keyword evidence="10 12" id="KW-0482">Metalloprotease</keyword>
<keyword evidence="9 12" id="KW-1133">Transmembrane helix</keyword>
<feature type="binding site" evidence="12">
    <location>
        <position position="149"/>
    </location>
    <ligand>
        <name>Zn(2+)</name>
        <dbReference type="ChEBI" id="CHEBI:29105"/>
        <note>catalytic</note>
    </ligand>
</feature>
<dbReference type="AlphaFoldDB" id="A0A832G6L9"/>
<comment type="subcellular location">
    <subcellularLocation>
        <location evidence="1 12">Cell membrane</location>
        <topology evidence="1 12">Multi-pass membrane protein</topology>
    </subcellularLocation>
</comment>
<feature type="transmembrane region" description="Helical" evidence="12">
    <location>
        <begin position="12"/>
        <end position="34"/>
    </location>
</feature>
<dbReference type="EMBL" id="DSVI01000007">
    <property type="protein sequence ID" value="HGT47576.1"/>
    <property type="molecule type" value="Genomic_DNA"/>
</dbReference>